<accession>A0A1F8G3C4</accession>
<sequence length="85" mass="9684">METATQKTRTASKRTLTGVVVSLKMAKTVVVAVTRLKMHPKYKKQYKVTKKFKAHNESGQFVLGDRVTIVESKPISKDKHWIVKI</sequence>
<dbReference type="NCBIfam" id="NF004123">
    <property type="entry name" value="PRK05610.1"/>
    <property type="match status" value="1"/>
</dbReference>
<dbReference type="EMBL" id="MGKD01000024">
    <property type="protein sequence ID" value="OGN19029.1"/>
    <property type="molecule type" value="Genomic_DNA"/>
</dbReference>
<comment type="function">
    <text evidence="6">One of the primary rRNA binding proteins, it binds specifically to the 5'-end of 16S ribosomal RNA.</text>
</comment>
<evidence type="ECO:0000313" key="8">
    <source>
        <dbReference type="EMBL" id="OGN19029.1"/>
    </source>
</evidence>
<comment type="similarity">
    <text evidence="1 6 7">Belongs to the universal ribosomal protein uS17 family.</text>
</comment>
<protein>
    <recommendedName>
        <fullName evidence="6">Small ribosomal subunit protein uS17</fullName>
    </recommendedName>
</protein>
<evidence type="ECO:0000256" key="7">
    <source>
        <dbReference type="RuleBase" id="RU003872"/>
    </source>
</evidence>
<dbReference type="STRING" id="1802689.A3F25_02855"/>
<dbReference type="Pfam" id="PF00366">
    <property type="entry name" value="Ribosomal_S17"/>
    <property type="match status" value="1"/>
</dbReference>
<comment type="caution">
    <text evidence="8">The sequence shown here is derived from an EMBL/GenBank/DDBJ whole genome shotgun (WGS) entry which is preliminary data.</text>
</comment>
<evidence type="ECO:0000256" key="1">
    <source>
        <dbReference type="ARBA" id="ARBA00010254"/>
    </source>
</evidence>
<dbReference type="GO" id="GO:0006412">
    <property type="term" value="P:translation"/>
    <property type="evidence" value="ECO:0007669"/>
    <property type="project" value="UniProtKB-UniRule"/>
</dbReference>
<dbReference type="InterPro" id="IPR019984">
    <property type="entry name" value="Ribosomal_uS17_bact/chlr"/>
</dbReference>
<reference evidence="8 9" key="1">
    <citation type="journal article" date="2016" name="Nat. Commun.">
        <title>Thousands of microbial genomes shed light on interconnected biogeochemical processes in an aquifer system.</title>
        <authorList>
            <person name="Anantharaman K."/>
            <person name="Brown C.T."/>
            <person name="Hug L.A."/>
            <person name="Sharon I."/>
            <person name="Castelle C.J."/>
            <person name="Probst A.J."/>
            <person name="Thomas B.C."/>
            <person name="Singh A."/>
            <person name="Wilkins M.J."/>
            <person name="Karaoz U."/>
            <person name="Brodie E.L."/>
            <person name="Williams K.H."/>
            <person name="Hubbard S.S."/>
            <person name="Banfield J.F."/>
        </authorList>
    </citation>
    <scope>NUCLEOTIDE SEQUENCE [LARGE SCALE GENOMIC DNA]</scope>
</reference>
<dbReference type="InterPro" id="IPR000266">
    <property type="entry name" value="Ribosomal_uS17"/>
</dbReference>
<keyword evidence="5 6" id="KW-0687">Ribonucleoprotein</keyword>
<dbReference type="PANTHER" id="PTHR10744:SF1">
    <property type="entry name" value="SMALL RIBOSOMAL SUBUNIT PROTEIN US17M"/>
    <property type="match status" value="1"/>
</dbReference>
<dbReference type="GO" id="GO:0022627">
    <property type="term" value="C:cytosolic small ribosomal subunit"/>
    <property type="evidence" value="ECO:0007669"/>
    <property type="project" value="UniProtKB-UniRule"/>
</dbReference>
<dbReference type="HAMAP" id="MF_01345_B">
    <property type="entry name" value="Ribosomal_uS17_B"/>
    <property type="match status" value="1"/>
</dbReference>
<dbReference type="Gene3D" id="2.40.50.140">
    <property type="entry name" value="Nucleic acid-binding proteins"/>
    <property type="match status" value="1"/>
</dbReference>
<dbReference type="GO" id="GO:0003735">
    <property type="term" value="F:structural constituent of ribosome"/>
    <property type="evidence" value="ECO:0007669"/>
    <property type="project" value="UniProtKB-UniRule"/>
</dbReference>
<keyword evidence="3 6" id="KW-0694">RNA-binding</keyword>
<keyword evidence="4 6" id="KW-0689">Ribosomal protein</keyword>
<name>A0A1F8G3C4_9BACT</name>
<evidence type="ECO:0000256" key="2">
    <source>
        <dbReference type="ARBA" id="ARBA00022730"/>
    </source>
</evidence>
<dbReference type="InterPro" id="IPR019979">
    <property type="entry name" value="Ribosomal_uS17_CS"/>
</dbReference>
<proteinExistence type="inferred from homology"/>
<organism evidence="8 9">
    <name type="scientific">Candidatus Yanofskybacteria bacterium RIFCSPHIGHO2_12_FULL_45_19b</name>
    <dbReference type="NCBI Taxonomy" id="1802689"/>
    <lineage>
        <taxon>Bacteria</taxon>
        <taxon>Candidatus Yanofskyibacteriota</taxon>
    </lineage>
</organism>
<dbReference type="AlphaFoldDB" id="A0A1F8G3C4"/>
<dbReference type="GO" id="GO:0019843">
    <property type="term" value="F:rRNA binding"/>
    <property type="evidence" value="ECO:0007669"/>
    <property type="project" value="UniProtKB-UniRule"/>
</dbReference>
<dbReference type="InterPro" id="IPR012340">
    <property type="entry name" value="NA-bd_OB-fold"/>
</dbReference>
<evidence type="ECO:0000256" key="5">
    <source>
        <dbReference type="ARBA" id="ARBA00023274"/>
    </source>
</evidence>
<evidence type="ECO:0000313" key="9">
    <source>
        <dbReference type="Proteomes" id="UP000177478"/>
    </source>
</evidence>
<comment type="subunit">
    <text evidence="6">Part of the 30S ribosomal subunit.</text>
</comment>
<dbReference type="SUPFAM" id="SSF50249">
    <property type="entry name" value="Nucleic acid-binding proteins"/>
    <property type="match status" value="1"/>
</dbReference>
<gene>
    <name evidence="6" type="primary">rpsQ</name>
    <name evidence="8" type="ORF">A3F25_02855</name>
</gene>
<dbReference type="PROSITE" id="PS00056">
    <property type="entry name" value="RIBOSOMAL_S17"/>
    <property type="match status" value="1"/>
</dbReference>
<keyword evidence="2 6" id="KW-0699">rRNA-binding</keyword>
<dbReference type="Proteomes" id="UP000177478">
    <property type="component" value="Unassembled WGS sequence"/>
</dbReference>
<dbReference type="PANTHER" id="PTHR10744">
    <property type="entry name" value="40S RIBOSOMAL PROTEIN S11 FAMILY MEMBER"/>
    <property type="match status" value="1"/>
</dbReference>
<evidence type="ECO:0000256" key="3">
    <source>
        <dbReference type="ARBA" id="ARBA00022884"/>
    </source>
</evidence>
<evidence type="ECO:0000256" key="4">
    <source>
        <dbReference type="ARBA" id="ARBA00022980"/>
    </source>
</evidence>
<dbReference type="NCBIfam" id="TIGR03635">
    <property type="entry name" value="uS17_bact"/>
    <property type="match status" value="1"/>
</dbReference>
<dbReference type="CDD" id="cd00364">
    <property type="entry name" value="Ribosomal_uS17"/>
    <property type="match status" value="1"/>
</dbReference>
<dbReference type="PRINTS" id="PR00973">
    <property type="entry name" value="RIBOSOMALS17"/>
</dbReference>
<evidence type="ECO:0000256" key="6">
    <source>
        <dbReference type="HAMAP-Rule" id="MF_01345"/>
    </source>
</evidence>